<dbReference type="RefSeq" id="XP_011388421.1">
    <property type="nucleotide sequence ID" value="XM_011390119.1"/>
</dbReference>
<dbReference type="KEGG" id="uma:UMAG_15076"/>
<keyword evidence="3" id="KW-1185">Reference proteome</keyword>
<feature type="compositionally biased region" description="Polar residues" evidence="1">
    <location>
        <begin position="34"/>
        <end position="44"/>
    </location>
</feature>
<dbReference type="Proteomes" id="UP000000561">
    <property type="component" value="Chromosome 4"/>
</dbReference>
<dbReference type="AlphaFoldDB" id="A0A0D1CA00"/>
<proteinExistence type="predicted"/>
<feature type="compositionally biased region" description="Polar residues" evidence="1">
    <location>
        <begin position="158"/>
        <end position="171"/>
    </location>
</feature>
<dbReference type="EMBL" id="CM003143">
    <property type="protein sequence ID" value="KIS70152.1"/>
    <property type="molecule type" value="Genomic_DNA"/>
</dbReference>
<feature type="region of interest" description="Disordered" evidence="1">
    <location>
        <begin position="1"/>
        <end position="346"/>
    </location>
</feature>
<dbReference type="VEuPathDB" id="FungiDB:UMAG_15076"/>
<feature type="compositionally biased region" description="Polar residues" evidence="1">
    <location>
        <begin position="219"/>
        <end position="229"/>
    </location>
</feature>
<dbReference type="STRING" id="237631.A0A0D1CA00"/>
<feature type="compositionally biased region" description="Polar residues" evidence="1">
    <location>
        <begin position="311"/>
        <end position="346"/>
    </location>
</feature>
<evidence type="ECO:0000313" key="2">
    <source>
        <dbReference type="EMBL" id="KIS70152.1"/>
    </source>
</evidence>
<dbReference type="InParanoid" id="A0A0D1CA00"/>
<evidence type="ECO:0000313" key="3">
    <source>
        <dbReference type="Proteomes" id="UP000000561"/>
    </source>
</evidence>
<accession>A0A0D1CA00</accession>
<sequence length="346" mass="35622">MLPHGRDNSTHPSSARRPVSDKEEMARAALRSLSGPSTSPTSNDAPFLPRPPQPSPSYAPAPGPSQPSYRQFAHAASRHLHQYHAKLQTRSKSTGAKGKAALIAENANNKSHKGIKAKKLTASISAAKAAKSDATGPSKRSASNLSKLHSPLQAPAQDATSQASQSNSPPRTTTTAKKSAATKSTTSVAGVPAAKVRRTSASSQQKPDLKPSPAASPNAPVTTRTSSRPPATIEQALSALSPKPSSPPPKENSTPTSIEAALLSPTDNPTPSQAAAQHAQRLFRSPLPPERAVETASGQALPADLPGAGQMNASSATKQQTSKSGVDSIIQASQSNEPTDQSSAIA</sequence>
<dbReference type="OrthoDB" id="2554955at2759"/>
<organism evidence="2 3">
    <name type="scientific">Mycosarcoma maydis</name>
    <name type="common">Corn smut fungus</name>
    <name type="synonym">Ustilago maydis</name>
    <dbReference type="NCBI Taxonomy" id="5270"/>
    <lineage>
        <taxon>Eukaryota</taxon>
        <taxon>Fungi</taxon>
        <taxon>Dikarya</taxon>
        <taxon>Basidiomycota</taxon>
        <taxon>Ustilaginomycotina</taxon>
        <taxon>Ustilaginomycetes</taxon>
        <taxon>Ustilaginales</taxon>
        <taxon>Ustilaginaceae</taxon>
        <taxon>Mycosarcoma</taxon>
    </lineage>
</organism>
<feature type="compositionally biased region" description="Pro residues" evidence="1">
    <location>
        <begin position="48"/>
        <end position="65"/>
    </location>
</feature>
<name>A0A0D1CA00_MYCMD</name>
<feature type="compositionally biased region" description="Basic residues" evidence="1">
    <location>
        <begin position="76"/>
        <end position="89"/>
    </location>
</feature>
<feature type="compositionally biased region" description="Polar residues" evidence="1">
    <location>
        <begin position="265"/>
        <end position="275"/>
    </location>
</feature>
<reference evidence="2 3" key="1">
    <citation type="journal article" date="2006" name="Nature">
        <title>Insights from the genome of the biotrophic fungal plant pathogen Ustilago maydis.</title>
        <authorList>
            <person name="Kamper J."/>
            <person name="Kahmann R."/>
            <person name="Bolker M."/>
            <person name="Ma L.J."/>
            <person name="Brefort T."/>
            <person name="Saville B.J."/>
            <person name="Banuett F."/>
            <person name="Kronstad J.W."/>
            <person name="Gold S.E."/>
            <person name="Muller O."/>
            <person name="Perlin M.H."/>
            <person name="Wosten H.A."/>
            <person name="de Vries R."/>
            <person name="Ruiz-Herrera J."/>
            <person name="Reynaga-Pena C.G."/>
            <person name="Snetselaar K."/>
            <person name="McCann M."/>
            <person name="Perez-Martin J."/>
            <person name="Feldbrugge M."/>
            <person name="Basse C.W."/>
            <person name="Steinberg G."/>
            <person name="Ibeas J.I."/>
            <person name="Holloman W."/>
            <person name="Guzman P."/>
            <person name="Farman M."/>
            <person name="Stajich J.E."/>
            <person name="Sentandreu R."/>
            <person name="Gonzalez-Prieto J.M."/>
            <person name="Kennell J.C."/>
            <person name="Molina L."/>
            <person name="Schirawski J."/>
            <person name="Mendoza-Mendoza A."/>
            <person name="Greilinger D."/>
            <person name="Munch K."/>
            <person name="Rossel N."/>
            <person name="Scherer M."/>
            <person name="Vranes M."/>
            <person name="Ladendorf O."/>
            <person name="Vincon V."/>
            <person name="Fuchs U."/>
            <person name="Sandrock B."/>
            <person name="Meng S."/>
            <person name="Ho E.C."/>
            <person name="Cahill M.J."/>
            <person name="Boyce K.J."/>
            <person name="Klose J."/>
            <person name="Klosterman S.J."/>
            <person name="Deelstra H.J."/>
            <person name="Ortiz-Castellanos L."/>
            <person name="Li W."/>
            <person name="Sanchez-Alonso P."/>
            <person name="Schreier P.H."/>
            <person name="Hauser-Hahn I."/>
            <person name="Vaupel M."/>
            <person name="Koopmann E."/>
            <person name="Friedrich G."/>
            <person name="Voss H."/>
            <person name="Schluter T."/>
            <person name="Margolis J."/>
            <person name="Platt D."/>
            <person name="Swimmer C."/>
            <person name="Gnirke A."/>
            <person name="Chen F."/>
            <person name="Vysotskaia V."/>
            <person name="Mannhaupt G."/>
            <person name="Guldener U."/>
            <person name="Munsterkotter M."/>
            <person name="Haase D."/>
            <person name="Oesterheld M."/>
            <person name="Mewes H.W."/>
            <person name="Mauceli E.W."/>
            <person name="DeCaprio D."/>
            <person name="Wade C.M."/>
            <person name="Butler J."/>
            <person name="Young S."/>
            <person name="Jaffe D.B."/>
            <person name="Calvo S."/>
            <person name="Nusbaum C."/>
            <person name="Galagan J."/>
            <person name="Birren B.W."/>
        </authorList>
    </citation>
    <scope>NUCLEOTIDE SEQUENCE [LARGE SCALE GENOMIC DNA]</scope>
    <source>
        <strain evidence="3">DSM 14603 / FGSC 9021 / UM521</strain>
    </source>
</reference>
<feature type="compositionally biased region" description="Low complexity" evidence="1">
    <location>
        <begin position="120"/>
        <end position="134"/>
    </location>
</feature>
<protein>
    <submittedName>
        <fullName evidence="2">Uncharacterized protein</fullName>
    </submittedName>
</protein>
<feature type="compositionally biased region" description="Low complexity" evidence="1">
    <location>
        <begin position="172"/>
        <end position="187"/>
    </location>
</feature>
<evidence type="ECO:0000256" key="1">
    <source>
        <dbReference type="SAM" id="MobiDB-lite"/>
    </source>
</evidence>
<dbReference type="GeneID" id="23568161"/>
<feature type="compositionally biased region" description="Polar residues" evidence="1">
    <location>
        <begin position="138"/>
        <end position="147"/>
    </location>
</feature>
<gene>
    <name evidence="2" type="ORF">UMAG_15076</name>
</gene>
<feature type="compositionally biased region" description="Basic residues" evidence="1">
    <location>
        <begin position="110"/>
        <end position="119"/>
    </location>
</feature>